<dbReference type="AlphaFoldDB" id="A0A9N9J9S4"/>
<evidence type="ECO:0000313" key="3">
    <source>
        <dbReference type="Proteomes" id="UP000789342"/>
    </source>
</evidence>
<dbReference type="GO" id="GO:0000785">
    <property type="term" value="C:chromatin"/>
    <property type="evidence" value="ECO:0007669"/>
    <property type="project" value="TreeGrafter"/>
</dbReference>
<dbReference type="GO" id="GO:0008278">
    <property type="term" value="C:cohesin complex"/>
    <property type="evidence" value="ECO:0007669"/>
    <property type="project" value="TreeGrafter"/>
</dbReference>
<dbReference type="GO" id="GO:0005634">
    <property type="term" value="C:nucleus"/>
    <property type="evidence" value="ECO:0007669"/>
    <property type="project" value="TreeGrafter"/>
</dbReference>
<accession>A0A9N9J9S4</accession>
<keyword evidence="3" id="KW-1185">Reference proteome</keyword>
<evidence type="ECO:0000313" key="2">
    <source>
        <dbReference type="EMBL" id="CAG8769058.1"/>
    </source>
</evidence>
<dbReference type="PANTHER" id="PTHR11199:SF0">
    <property type="entry name" value="LD34181P-RELATED"/>
    <property type="match status" value="1"/>
</dbReference>
<proteinExistence type="predicted"/>
<dbReference type="GO" id="GO:0003682">
    <property type="term" value="F:chromatin binding"/>
    <property type="evidence" value="ECO:0007669"/>
    <property type="project" value="TreeGrafter"/>
</dbReference>
<dbReference type="InterPro" id="IPR039662">
    <property type="entry name" value="Cohesin_Scc3/SA"/>
</dbReference>
<dbReference type="OrthoDB" id="498590at2759"/>
<dbReference type="GO" id="GO:0007062">
    <property type="term" value="P:sister chromatid cohesion"/>
    <property type="evidence" value="ECO:0007669"/>
    <property type="project" value="TreeGrafter"/>
</dbReference>
<feature type="domain" description="Cohesin subunit SCC3/SA HEAT-repeats" evidence="1">
    <location>
        <begin position="1"/>
        <end position="171"/>
    </location>
</feature>
<protein>
    <submittedName>
        <fullName evidence="2">12804_t:CDS:1</fullName>
    </submittedName>
</protein>
<feature type="non-terminal residue" evidence="2">
    <location>
        <position position="235"/>
    </location>
</feature>
<name>A0A9N9J9S4_9GLOM</name>
<evidence type="ECO:0000259" key="1">
    <source>
        <dbReference type="Pfam" id="PF24571"/>
    </source>
</evidence>
<dbReference type="Proteomes" id="UP000789342">
    <property type="component" value="Unassembled WGS sequence"/>
</dbReference>
<reference evidence="2" key="1">
    <citation type="submission" date="2021-06" db="EMBL/GenBank/DDBJ databases">
        <authorList>
            <person name="Kallberg Y."/>
            <person name="Tangrot J."/>
            <person name="Rosling A."/>
        </authorList>
    </citation>
    <scope>NUCLEOTIDE SEQUENCE</scope>
    <source>
        <strain evidence="2">CL551</strain>
    </source>
</reference>
<comment type="caution">
    <text evidence="2">The sequence shown here is derived from an EMBL/GenBank/DDBJ whole genome shotgun (WGS) entry which is preliminary data.</text>
</comment>
<gene>
    <name evidence="2" type="ORF">AMORRO_LOCUS16467</name>
</gene>
<dbReference type="EMBL" id="CAJVPV010045378">
    <property type="protein sequence ID" value="CAG8769058.1"/>
    <property type="molecule type" value="Genomic_DNA"/>
</dbReference>
<sequence>YAPDAGRVAEVLRIPQIMDLSVYSDLRMQKAYELLVEDIKKLFLKHTHPVVLNNASSTFQYMRQYKTFASVVETCLGELQEEVAKIFLDECGKYDLSEMDLSSDQVHSLSVALSRLEQLIIVVNVVEENNENQSDVYKFIINLVERGSLGNSDEEKMVTSAINFLWYYLLWKVDYISSKEHAKDVTSDFLDEFIVKRDQIVKILLEVGVDMSSKALGDVKLAAFRALGNIYWLFS</sequence>
<dbReference type="InterPro" id="IPR056396">
    <property type="entry name" value="HEAT_SCC3-SA"/>
</dbReference>
<dbReference type="Pfam" id="PF24571">
    <property type="entry name" value="HEAT_SCC3-SA"/>
    <property type="match status" value="1"/>
</dbReference>
<feature type="non-terminal residue" evidence="2">
    <location>
        <position position="1"/>
    </location>
</feature>
<dbReference type="PANTHER" id="PTHR11199">
    <property type="entry name" value="STROMAL ANTIGEN"/>
    <property type="match status" value="1"/>
</dbReference>
<organism evidence="2 3">
    <name type="scientific">Acaulospora morrowiae</name>
    <dbReference type="NCBI Taxonomy" id="94023"/>
    <lineage>
        <taxon>Eukaryota</taxon>
        <taxon>Fungi</taxon>
        <taxon>Fungi incertae sedis</taxon>
        <taxon>Mucoromycota</taxon>
        <taxon>Glomeromycotina</taxon>
        <taxon>Glomeromycetes</taxon>
        <taxon>Diversisporales</taxon>
        <taxon>Acaulosporaceae</taxon>
        <taxon>Acaulospora</taxon>
    </lineage>
</organism>